<comment type="caution">
    <text evidence="3">The sequence shown here is derived from an EMBL/GenBank/DDBJ whole genome shotgun (WGS) entry which is preliminary data.</text>
</comment>
<dbReference type="RefSeq" id="WP_133573339.1">
    <property type="nucleotide sequence ID" value="NZ_SNYR01000003.1"/>
</dbReference>
<accession>A0A4R6VGE3</accession>
<proteinExistence type="predicted"/>
<dbReference type="GO" id="GO:0032259">
    <property type="term" value="P:methylation"/>
    <property type="evidence" value="ECO:0007669"/>
    <property type="project" value="UniProtKB-KW"/>
</dbReference>
<evidence type="ECO:0000313" key="3">
    <source>
        <dbReference type="EMBL" id="TDQ61633.1"/>
    </source>
</evidence>
<dbReference type="Pfam" id="PF13649">
    <property type="entry name" value="Methyltransf_25"/>
    <property type="match status" value="1"/>
</dbReference>
<name>A0A4R6VGE3_9HYPH</name>
<dbReference type="InterPro" id="IPR041698">
    <property type="entry name" value="Methyltransf_25"/>
</dbReference>
<sequence length="209" mass="23105">MSKSWDRQALDSLAAATTEIYERNAAKFVAQRPQEPIEAKWLDRFLVLLPATPDILDLGCGAGLPIATYLTRKGANIVGIDASPTMIDMARKNLHDASLHLADMRTFETEQMFDGIVGWNSFFHLTKSEQRELLPKLASRLRPNGALLLTVGPVDDEVVGQVGDDAIYHASLSPKEYEERLAACGMSIANFVPEDPDCYQMTILLAQKN</sequence>
<dbReference type="Gene3D" id="3.40.50.150">
    <property type="entry name" value="Vaccinia Virus protein VP39"/>
    <property type="match status" value="1"/>
</dbReference>
<keyword evidence="4" id="KW-1185">Reference proteome</keyword>
<reference evidence="3 4" key="1">
    <citation type="submission" date="2019-03" db="EMBL/GenBank/DDBJ databases">
        <title>Genomic Encyclopedia of Type Strains, Phase III (KMG-III): the genomes of soil and plant-associated and newly described type strains.</title>
        <authorList>
            <person name="Whitman W."/>
        </authorList>
    </citation>
    <scope>NUCLEOTIDE SEQUENCE [LARGE SCALE GENOMIC DNA]</scope>
    <source>
        <strain evidence="3 4">CGMCC 1.7002</strain>
    </source>
</reference>
<dbReference type="AlphaFoldDB" id="A0A4R6VGE3"/>
<evidence type="ECO:0000256" key="1">
    <source>
        <dbReference type="ARBA" id="ARBA00022679"/>
    </source>
</evidence>
<dbReference type="Proteomes" id="UP000295391">
    <property type="component" value="Unassembled WGS sequence"/>
</dbReference>
<dbReference type="EMBL" id="SNYR01000003">
    <property type="protein sequence ID" value="TDQ61633.1"/>
    <property type="molecule type" value="Genomic_DNA"/>
</dbReference>
<dbReference type="SUPFAM" id="SSF53335">
    <property type="entry name" value="S-adenosyl-L-methionine-dependent methyltransferases"/>
    <property type="match status" value="1"/>
</dbReference>
<keyword evidence="3" id="KW-0489">Methyltransferase</keyword>
<dbReference type="GO" id="GO:0008168">
    <property type="term" value="F:methyltransferase activity"/>
    <property type="evidence" value="ECO:0007669"/>
    <property type="project" value="UniProtKB-KW"/>
</dbReference>
<evidence type="ECO:0000259" key="2">
    <source>
        <dbReference type="Pfam" id="PF13649"/>
    </source>
</evidence>
<feature type="domain" description="Methyltransferase" evidence="2">
    <location>
        <begin position="55"/>
        <end position="145"/>
    </location>
</feature>
<dbReference type="PANTHER" id="PTHR43861">
    <property type="entry name" value="TRANS-ACONITATE 2-METHYLTRANSFERASE-RELATED"/>
    <property type="match status" value="1"/>
</dbReference>
<dbReference type="OrthoDB" id="9765084at2"/>
<gene>
    <name evidence="3" type="ORF">ATL17_2732</name>
</gene>
<dbReference type="CDD" id="cd02440">
    <property type="entry name" value="AdoMet_MTases"/>
    <property type="match status" value="1"/>
</dbReference>
<protein>
    <submittedName>
        <fullName evidence="3">Methyltransferase family protein</fullName>
    </submittedName>
</protein>
<keyword evidence="1 3" id="KW-0808">Transferase</keyword>
<evidence type="ECO:0000313" key="4">
    <source>
        <dbReference type="Proteomes" id="UP000295391"/>
    </source>
</evidence>
<organism evidence="3 4">
    <name type="scientific">Maritalea mobilis</name>
    <dbReference type="NCBI Taxonomy" id="483324"/>
    <lineage>
        <taxon>Bacteria</taxon>
        <taxon>Pseudomonadati</taxon>
        <taxon>Pseudomonadota</taxon>
        <taxon>Alphaproteobacteria</taxon>
        <taxon>Hyphomicrobiales</taxon>
        <taxon>Devosiaceae</taxon>
        <taxon>Maritalea</taxon>
    </lineage>
</organism>
<dbReference type="InterPro" id="IPR029063">
    <property type="entry name" value="SAM-dependent_MTases_sf"/>
</dbReference>